<name>A0A6A6V685_9PLEO</name>
<dbReference type="OrthoDB" id="5382953at2759"/>
<feature type="compositionally biased region" description="Basic and acidic residues" evidence="1">
    <location>
        <begin position="370"/>
        <end position="384"/>
    </location>
</feature>
<dbReference type="AlphaFoldDB" id="A0A6A6V685"/>
<feature type="compositionally biased region" description="Basic and acidic residues" evidence="1">
    <location>
        <begin position="227"/>
        <end position="253"/>
    </location>
</feature>
<sequence>MPPSSTAPVPELEVLEPIDHSVAKTDDDYEIFTLKDVRIMYQNGRSGKFASLLEAYPGNALRVVGRLELPKSKSQFLVKKPYRPVEIELRNVTKYSYGLDNDNCAQLWALGSAGWFELSPSPAYAEEYQKTEQAVEIMHYLQELHEAPVKRKRPGPTAQKIFQEYADDYPERCNGPAEAEALFSQHHKILIMCFLTKGMGLAWGNTYIYQWFKTKFPDEFQRTRARVDGKDTKAATIKTKPETSKSAPKESKTTGKHISTQDPSQHPRKDGSWWDAKVLYEFMQKAVNLRAVHAGHLTVDRLAKLIVRRYEINDEEIARKVVLVHAENLRYMMAHPKSKKAAYLKQVPLYQELAAGHDLSAKEERLAQAVELHPRKDRSSFRDDPDSDSDSESTIATPQQQPRHKKTGALSVLRPKSGKSKGVKRGKGKGKAPNGASAEDDESDSDAVMDTPTQALTSGKRKRLIDVNEIEPRKRTGSVLSLDPGSEAVSEPDPDFSPSASEDEDDEATQTKLPLHEKPRNARSNPTGPPIVPPLISTPLPTYSSNGPGDSWICTFDGCSQKIYGASTDLGRDLIREHFQDHATGRQREVDLVLREEQRLRLPVNNLIKKIREMSERQQPLFPAEIEQPQPIRRMS</sequence>
<proteinExistence type="predicted"/>
<keyword evidence="3" id="KW-1185">Reference proteome</keyword>
<dbReference type="Proteomes" id="UP000799440">
    <property type="component" value="Unassembled WGS sequence"/>
</dbReference>
<accession>A0A6A6V685</accession>
<feature type="compositionally biased region" description="Basic residues" evidence="1">
    <location>
        <begin position="416"/>
        <end position="430"/>
    </location>
</feature>
<feature type="compositionally biased region" description="Acidic residues" evidence="1">
    <location>
        <begin position="438"/>
        <end position="447"/>
    </location>
</feature>
<organism evidence="2 3">
    <name type="scientific">Sporormia fimetaria CBS 119925</name>
    <dbReference type="NCBI Taxonomy" id="1340428"/>
    <lineage>
        <taxon>Eukaryota</taxon>
        <taxon>Fungi</taxon>
        <taxon>Dikarya</taxon>
        <taxon>Ascomycota</taxon>
        <taxon>Pezizomycotina</taxon>
        <taxon>Dothideomycetes</taxon>
        <taxon>Pleosporomycetidae</taxon>
        <taxon>Pleosporales</taxon>
        <taxon>Sporormiaceae</taxon>
        <taxon>Sporormia</taxon>
    </lineage>
</organism>
<evidence type="ECO:0008006" key="4">
    <source>
        <dbReference type="Google" id="ProtNLM"/>
    </source>
</evidence>
<feature type="compositionally biased region" description="Basic and acidic residues" evidence="1">
    <location>
        <begin position="464"/>
        <end position="474"/>
    </location>
</feature>
<evidence type="ECO:0000313" key="3">
    <source>
        <dbReference type="Proteomes" id="UP000799440"/>
    </source>
</evidence>
<protein>
    <recommendedName>
        <fullName evidence="4">DNA (cytosine-5)-methyltransferase 1 replication foci domain-containing protein</fullName>
    </recommendedName>
</protein>
<feature type="region of interest" description="Disordered" evidence="1">
    <location>
        <begin position="227"/>
        <end position="270"/>
    </location>
</feature>
<evidence type="ECO:0000256" key="1">
    <source>
        <dbReference type="SAM" id="MobiDB-lite"/>
    </source>
</evidence>
<gene>
    <name evidence="2" type="ORF">M011DRAFT_448425</name>
</gene>
<reference evidence="2" key="1">
    <citation type="journal article" date="2020" name="Stud. Mycol.">
        <title>101 Dothideomycetes genomes: a test case for predicting lifestyles and emergence of pathogens.</title>
        <authorList>
            <person name="Haridas S."/>
            <person name="Albert R."/>
            <person name="Binder M."/>
            <person name="Bloem J."/>
            <person name="Labutti K."/>
            <person name="Salamov A."/>
            <person name="Andreopoulos B."/>
            <person name="Baker S."/>
            <person name="Barry K."/>
            <person name="Bills G."/>
            <person name="Bluhm B."/>
            <person name="Cannon C."/>
            <person name="Castanera R."/>
            <person name="Culley D."/>
            <person name="Daum C."/>
            <person name="Ezra D."/>
            <person name="Gonzalez J."/>
            <person name="Henrissat B."/>
            <person name="Kuo A."/>
            <person name="Liang C."/>
            <person name="Lipzen A."/>
            <person name="Lutzoni F."/>
            <person name="Magnuson J."/>
            <person name="Mondo S."/>
            <person name="Nolan M."/>
            <person name="Ohm R."/>
            <person name="Pangilinan J."/>
            <person name="Park H.-J."/>
            <person name="Ramirez L."/>
            <person name="Alfaro M."/>
            <person name="Sun H."/>
            <person name="Tritt A."/>
            <person name="Yoshinaga Y."/>
            <person name="Zwiers L.-H."/>
            <person name="Turgeon B."/>
            <person name="Goodwin S."/>
            <person name="Spatafora J."/>
            <person name="Crous P."/>
            <person name="Grigoriev I."/>
        </authorList>
    </citation>
    <scope>NUCLEOTIDE SEQUENCE</scope>
    <source>
        <strain evidence="2">CBS 119925</strain>
    </source>
</reference>
<feature type="region of interest" description="Disordered" evidence="1">
    <location>
        <begin position="370"/>
        <end position="532"/>
    </location>
</feature>
<dbReference type="EMBL" id="MU006585">
    <property type="protein sequence ID" value="KAF2745020.1"/>
    <property type="molecule type" value="Genomic_DNA"/>
</dbReference>
<evidence type="ECO:0000313" key="2">
    <source>
        <dbReference type="EMBL" id="KAF2745020.1"/>
    </source>
</evidence>